<dbReference type="GeneTree" id="ENSGT00940000162161"/>
<evidence type="ECO:0000313" key="8">
    <source>
        <dbReference type="Proteomes" id="UP000261380"/>
    </source>
</evidence>
<dbReference type="PROSITE" id="PS00134">
    <property type="entry name" value="TRYPSIN_HIS"/>
    <property type="match status" value="1"/>
</dbReference>
<dbReference type="PRINTS" id="PR00722">
    <property type="entry name" value="CHYMOTRYPSIN"/>
</dbReference>
<evidence type="ECO:0000256" key="2">
    <source>
        <dbReference type="ARBA" id="ARBA00022670"/>
    </source>
</evidence>
<keyword evidence="4" id="KW-0720">Serine protease</keyword>
<evidence type="ECO:0000256" key="3">
    <source>
        <dbReference type="ARBA" id="ARBA00022801"/>
    </source>
</evidence>
<dbReference type="InterPro" id="IPR001314">
    <property type="entry name" value="Peptidase_S1A"/>
</dbReference>
<dbReference type="STRING" id="32473.ENSXCOP00000012561"/>
<dbReference type="PROSITE" id="PS50240">
    <property type="entry name" value="TRYPSIN_DOM"/>
    <property type="match status" value="1"/>
</dbReference>
<reference evidence="7" key="2">
    <citation type="submission" date="2025-09" db="UniProtKB">
        <authorList>
            <consortium name="Ensembl"/>
        </authorList>
    </citation>
    <scope>IDENTIFICATION</scope>
</reference>
<organism evidence="7 8">
    <name type="scientific">Xiphophorus couchianus</name>
    <name type="common">Monterrey platyfish</name>
    <dbReference type="NCBI Taxonomy" id="32473"/>
    <lineage>
        <taxon>Eukaryota</taxon>
        <taxon>Metazoa</taxon>
        <taxon>Chordata</taxon>
        <taxon>Craniata</taxon>
        <taxon>Vertebrata</taxon>
        <taxon>Euteleostomi</taxon>
        <taxon>Actinopterygii</taxon>
        <taxon>Neopterygii</taxon>
        <taxon>Teleostei</taxon>
        <taxon>Neoteleostei</taxon>
        <taxon>Acanthomorphata</taxon>
        <taxon>Ovalentaria</taxon>
        <taxon>Atherinomorphae</taxon>
        <taxon>Cyprinodontiformes</taxon>
        <taxon>Poeciliidae</taxon>
        <taxon>Poeciliinae</taxon>
        <taxon>Xiphophorus</taxon>
    </lineage>
</organism>
<feature type="domain" description="Peptidase S1" evidence="6">
    <location>
        <begin position="24"/>
        <end position="245"/>
    </location>
</feature>
<dbReference type="InterPro" id="IPR043504">
    <property type="entry name" value="Peptidase_S1_PA_chymotrypsin"/>
</dbReference>
<dbReference type="Pfam" id="PF00089">
    <property type="entry name" value="Trypsin"/>
    <property type="match status" value="1"/>
</dbReference>
<proteinExistence type="inferred from homology"/>
<keyword evidence="2" id="KW-0645">Protease</keyword>
<evidence type="ECO:0000256" key="4">
    <source>
        <dbReference type="ARBA" id="ARBA00022825"/>
    </source>
</evidence>
<gene>
    <name evidence="7" type="primary">GZMM</name>
</gene>
<protein>
    <submittedName>
        <fullName evidence="7">Granzyme M</fullName>
    </submittedName>
</protein>
<dbReference type="GO" id="GO:0006508">
    <property type="term" value="P:proteolysis"/>
    <property type="evidence" value="ECO:0007669"/>
    <property type="project" value="UniProtKB-KW"/>
</dbReference>
<evidence type="ECO:0000313" key="7">
    <source>
        <dbReference type="Ensembl" id="ENSXCOP00000012561.1"/>
    </source>
</evidence>
<name>A0A3B5LT56_9TELE</name>
<dbReference type="PANTHER" id="PTHR24271:SF55">
    <property type="entry name" value="SERINE PROTEASE 57"/>
    <property type="match status" value="1"/>
</dbReference>
<dbReference type="FunFam" id="2.40.10.10:FF:000010">
    <property type="entry name" value="Kallikrein related peptidase 11"/>
    <property type="match status" value="1"/>
</dbReference>
<dbReference type="Proteomes" id="UP000261380">
    <property type="component" value="Unplaced"/>
</dbReference>
<dbReference type="AlphaFoldDB" id="A0A3B5LT56"/>
<dbReference type="SUPFAM" id="SSF50494">
    <property type="entry name" value="Trypsin-like serine proteases"/>
    <property type="match status" value="1"/>
</dbReference>
<evidence type="ECO:0000256" key="1">
    <source>
        <dbReference type="ARBA" id="ARBA00009228"/>
    </source>
</evidence>
<dbReference type="InterPro" id="IPR018114">
    <property type="entry name" value="TRYPSIN_HIS"/>
</dbReference>
<evidence type="ECO:0000259" key="6">
    <source>
        <dbReference type="PROSITE" id="PS50240"/>
    </source>
</evidence>
<dbReference type="Gene3D" id="2.40.10.10">
    <property type="entry name" value="Trypsin-like serine proteases"/>
    <property type="match status" value="2"/>
</dbReference>
<dbReference type="GO" id="GO:0004252">
    <property type="term" value="F:serine-type endopeptidase activity"/>
    <property type="evidence" value="ECO:0007669"/>
    <property type="project" value="InterPro"/>
</dbReference>
<dbReference type="SMART" id="SM00020">
    <property type="entry name" value="Tryp_SPc"/>
    <property type="match status" value="1"/>
</dbReference>
<dbReference type="Ensembl" id="ENSXCOT00000012711.1">
    <property type="protein sequence ID" value="ENSXCOP00000012561.1"/>
    <property type="gene ID" value="ENSXCOG00000009491.1"/>
</dbReference>
<keyword evidence="3" id="KW-0378">Hydrolase</keyword>
<dbReference type="CDD" id="cd00190">
    <property type="entry name" value="Tryp_SPc"/>
    <property type="match status" value="1"/>
</dbReference>
<dbReference type="InterPro" id="IPR009003">
    <property type="entry name" value="Peptidase_S1_PA"/>
</dbReference>
<dbReference type="InterPro" id="IPR001254">
    <property type="entry name" value="Trypsin_dom"/>
</dbReference>
<keyword evidence="8" id="KW-1185">Reference proteome</keyword>
<evidence type="ECO:0000256" key="5">
    <source>
        <dbReference type="ARBA" id="ARBA00023157"/>
    </source>
</evidence>
<dbReference type="PANTHER" id="PTHR24271">
    <property type="entry name" value="KALLIKREIN-RELATED"/>
    <property type="match status" value="1"/>
</dbReference>
<sequence length="247" mass="27405">HALCHVVHIDSYQLYRYHGDSTRIVGGKDAVPHSRPYMVSLQIQRQHICGGVLIREDFVLTAAHCDIMIPFTVVLGADTLKADEPAKQSLRVLRSFPHPDYTDLTNDIMLLKLSSRANLTKEVQLISLKSGSLRTGSRCITAGWGDISDNRTLANRLQEVNVTIMSPTTCQRRWGEVPIERTMVCAMGSRNRQGFCSGDSGGPLVCDGASAGVVSFSGRRCGNIRTPDVYTRVDSFRQWIEKVLNEN</sequence>
<reference evidence="7" key="1">
    <citation type="submission" date="2025-08" db="UniProtKB">
        <authorList>
            <consortium name="Ensembl"/>
        </authorList>
    </citation>
    <scope>IDENTIFICATION</scope>
</reference>
<keyword evidence="5" id="KW-1015">Disulfide bond</keyword>
<comment type="similarity">
    <text evidence="1">Belongs to the peptidase S1 family. Snake venom subfamily.</text>
</comment>
<accession>A0A3B5LT56</accession>